<sequence length="2500" mass="272635">MEPRDSCDIFVPRVSKKMRLDAPERRTSDKKTGGVVAYNFGKKLADGSFEVAYHLDQPPRVLRTTLSTFEATHEVRDNLIPKYIDQMLVKLPGKMQSKWVHPGLEKDILFPPDYMHSSGKTFDSKLGNVDVKIDTFITASQEEKLRKWLSASNPEINFKAALGTYHPGTCLWFLESDRFKNWKLASRQSLWMHGIPGSGKTVMSSKIIDNLLSEGTSVLYFFFDTRDSGKQTLDDLLRSLILQLYTRGQSRNVLESLFVGKFGEGNKRLFSKDLETTFLSMVNSSGGKFKIVLDAMDECTTKADVLDWVQSSDSKSEFAEVGFLVTSRNGKVIESGFKKWLHQDCCVPLETEAINKDITGYIEFSLQSGRYFERWSNHPRVLLKMKQGLIQRADGMFRLAVCQLEILKSCIDIGQVEDEIKRLPRTLEGVYERILRDIKEHHHTRVVRILQFLVYSQRRLRIDELVDAIAVDLSREPEFEPERRMPDAQGILEMCPSLLVSRELNAEDDSQGNKTGIVIEVVELAHATVKEYLISLGRGSKFYSIADPVRAQGVITTVCLAYLSRIDEKEAREKTRAQYPLAQFSSRYWLQHAKGSDELLEVREATIRFLSDERTRHIWGSLYNPDFPTTDIQGPYKMATPLYYASLAGLAHTVTKLLQIGADPMNADGGEYGNSLQAACAAGQEEVVKILLLERDVDVNRVAGSLGSALQAASTQKNEKVINMLLEKGAKLQANGGKYGTALQAASARGNHGVVRLLLDKGADPNLLGGKYNSALYIACLRGYEQIVRFLLDHGADSNAESPERGIPLQAAAEGNHTSIIQMLLDKGALINKKSGLYGCTLQLACVRGSEQVARLLLDKGADPNQAGGIFGNPLQAASARGDASLVRLLLEKGADPNAWGGYYKTSIQAASANGYVKVMKLLIDRGVDVNAHDRADEYAHGPNRDLDDDVRREPTNAPVAKEDTQREERHWVEKLATMETKELQEESLLVKQLLVDEPKPKQKPEEDPNQRRPCFRESSLLCFGWRIYRYSQTVNDMDVEEQWYIGAMQISTKLGHSEIVKMLLENRAGINVPIIGDRDEHPLYVAFIQGNADIIRLFIEAGADLNMGKETSTIPLFALLQKVGIQKCQLLIDHGAELGSSADDIFSSPELSVAVKNGHEESVALLLELGATIDGFTLEAACYGKHKTILNAEGGCRGNALQAAADGGNEKFVEALLGLGCQTINTNRGKYGNALQAASRQGHLGMVRLLLDHGAAVNTRGGKYGTALRAAVSKGHLQVMELLLDSGAVVDMETRKERHSRRYSFSKYPFSWGESSGADTLDSSEDNGVNEELHGLFPTNPTDTDGEVRETPIPVQNNNMEGGGSQDMFLSTSRTIPIEEPLGPDPSPDDQGGDGLEDANEEAEDSASELERSYREILDEDCQWERLGLGRGEDRQDDEISWTDEVTHSTLRLAALSGDELLIQPLLDAGASLMDLDIYEEFATALDPTIKDGIIERLVGAGADHTMLGRAVRVAAQNGDEKSLNRLIQWAATHGVKTSYSEALSGAARHGNEKLVKILLENGADPSAEDYRIDNPFFVALDSGHESLCLLLLDSKANVLSSYQDGFEKAARKDFRRLMPALLSVDMDPAKRTESYNSALRTAALCGKGCIMDIVFEMAEKYSVQLDYSAALTFAARGGNENAAKLLIKKGAQLNLEDWVEKAEMIRIINTGDEYLAKLLLGSCSQFAEQKEADVRILHLAARKGFTRIVSMLLENGLDPASPSSEYQNVFEAAAAGGHSDMLDLLWGSSGPKDEHSGIALRSACRHGSPQLVERILRTGVDVNSQDGKYGTALYAASKRGHRRIAKMLVEAGADVNGQNATFGSALQASAARGRVRIAEYLLGNGAHITREDENGRNTLQAAAKGTHIHVIDLLLRHGADLNPEAGQWGGAIQAAASVGSLKTIKFLLTRGADVNSMGGKYGSALHVAVYHDKTRTTNLLLDEGASPDATWRQYGTPLHTAITKKHFLIARALVEKGANVNVQGGLYGNALQALAVVDSNYSFAEDLIERGADINSIGGKFGCALQAAAKFSPNLFKILLKRGADPNIQGGEYGSPLQAACSSNRKKPIKMLIKAGAEVNSQGGRFESPLIAACMSGSRENIEVLLDHGADVNLYLQDGRLGSPLHAACFAQDKEVVELLLSRGADVNFQFGEHGNALQVSFMMRRQDIVEVLLAKGANTDAKGGKFGSALQAASWAGYPEIVKMLLDHGAEVNLRGGFFGDGLQAASSGYMFPMGHGSPLKHFEAIRDAEEVRGRPDSERSASPSSASATDESPVYPHPAILTRHGPEDTEYEYRPGHHAEVIQLLLNNGSRIQSEGGSFGNALQAAVVSGNESLVGKLMDASADVNAKGGLFGSPLVAAATCGLTPIVRRLLDAGADINSQSTSYGTALISAASEGYNDVVGLLLERGADVHARKQETKETALMVATKQGHDEIINMLADEGADVARPDESSATAH</sequence>
<proteinExistence type="predicted"/>
<accession>A0ACA9TYQ4</accession>
<comment type="caution">
    <text evidence="1">The sequence shown here is derived from an EMBL/GenBank/DDBJ whole genome shotgun (WGS) entry which is preliminary data.</text>
</comment>
<evidence type="ECO:0000313" key="2">
    <source>
        <dbReference type="Proteomes" id="UP000836387"/>
    </source>
</evidence>
<gene>
    <name evidence="1" type="ORF">CRV2_00012463</name>
</gene>
<protein>
    <submittedName>
        <fullName evidence="1">Uncharacterized protein</fullName>
    </submittedName>
</protein>
<organism evidence="1 2">
    <name type="scientific">Clonostachys rosea f. rosea IK726</name>
    <dbReference type="NCBI Taxonomy" id="1349383"/>
    <lineage>
        <taxon>Eukaryota</taxon>
        <taxon>Fungi</taxon>
        <taxon>Dikarya</taxon>
        <taxon>Ascomycota</taxon>
        <taxon>Pezizomycotina</taxon>
        <taxon>Sordariomycetes</taxon>
        <taxon>Hypocreomycetidae</taxon>
        <taxon>Hypocreales</taxon>
        <taxon>Bionectriaceae</taxon>
        <taxon>Clonostachys</taxon>
    </lineage>
</organism>
<reference evidence="1" key="2">
    <citation type="submission" date="2021-10" db="EMBL/GenBank/DDBJ databases">
        <authorList>
            <person name="Piombo E."/>
        </authorList>
    </citation>
    <scope>NUCLEOTIDE SEQUENCE</scope>
</reference>
<reference evidence="1" key="1">
    <citation type="submission" date="2020-04" db="EMBL/GenBank/DDBJ databases">
        <authorList>
            <person name="Broberg M."/>
        </authorList>
    </citation>
    <scope>NUCLEOTIDE SEQUENCE</scope>
</reference>
<evidence type="ECO:0000313" key="1">
    <source>
        <dbReference type="EMBL" id="CAG9945723.1"/>
    </source>
</evidence>
<dbReference type="EMBL" id="CADEHS020000009">
    <property type="protein sequence ID" value="CAG9945723.1"/>
    <property type="molecule type" value="Genomic_DNA"/>
</dbReference>
<dbReference type="Proteomes" id="UP000836387">
    <property type="component" value="Unassembled WGS sequence"/>
</dbReference>
<keyword evidence="2" id="KW-1185">Reference proteome</keyword>
<name>A0ACA9TYQ4_BIOOC</name>